<dbReference type="Proteomes" id="UP000295030">
    <property type="component" value="Unassembled WGS sequence"/>
</dbReference>
<accession>A0A4R1ICC1</accession>
<gene>
    <name evidence="1" type="ORF">EV667_2191</name>
</gene>
<organism evidence="1 2">
    <name type="scientific">Ancylobacter aquaticus</name>
    <dbReference type="NCBI Taxonomy" id="100"/>
    <lineage>
        <taxon>Bacteria</taxon>
        <taxon>Pseudomonadati</taxon>
        <taxon>Pseudomonadota</taxon>
        <taxon>Alphaproteobacteria</taxon>
        <taxon>Hyphomicrobiales</taxon>
        <taxon>Xanthobacteraceae</taxon>
        <taxon>Ancylobacter</taxon>
    </lineage>
</organism>
<dbReference type="RefSeq" id="WP_131835363.1">
    <property type="nucleotide sequence ID" value="NZ_SMFY01000002.1"/>
</dbReference>
<dbReference type="OrthoDB" id="8101345at2"/>
<protein>
    <submittedName>
        <fullName evidence="1">Uncharacterized protein</fullName>
    </submittedName>
</protein>
<evidence type="ECO:0000313" key="2">
    <source>
        <dbReference type="Proteomes" id="UP000295030"/>
    </source>
</evidence>
<proteinExistence type="predicted"/>
<dbReference type="EMBL" id="SMFY01000002">
    <property type="protein sequence ID" value="TCK28192.1"/>
    <property type="molecule type" value="Genomic_DNA"/>
</dbReference>
<dbReference type="AlphaFoldDB" id="A0A4R1ICC1"/>
<keyword evidence="2" id="KW-1185">Reference proteome</keyword>
<comment type="caution">
    <text evidence="1">The sequence shown here is derived from an EMBL/GenBank/DDBJ whole genome shotgun (WGS) entry which is preliminary data.</text>
</comment>
<sequence length="72" mass="7734">MEIAAKTVPADVYDVSEAQVDQAVAACEGDLRATVRALIVGQVYLQATIQKQVSAGYVRRLPFARLDAVQGK</sequence>
<reference evidence="1 2" key="1">
    <citation type="submission" date="2019-03" db="EMBL/GenBank/DDBJ databases">
        <title>Genomic Encyclopedia of Type Strains, Phase IV (KMG-IV): sequencing the most valuable type-strain genomes for metagenomic binning, comparative biology and taxonomic classification.</title>
        <authorList>
            <person name="Goeker M."/>
        </authorList>
    </citation>
    <scope>NUCLEOTIDE SEQUENCE [LARGE SCALE GENOMIC DNA]</scope>
    <source>
        <strain evidence="1 2">DSM 101</strain>
    </source>
</reference>
<evidence type="ECO:0000313" key="1">
    <source>
        <dbReference type="EMBL" id="TCK28192.1"/>
    </source>
</evidence>
<name>A0A4R1ICC1_ANCAQ</name>